<dbReference type="InterPro" id="IPR033697">
    <property type="entry name" value="Ribonuclease_T2_eukaryotic"/>
</dbReference>
<evidence type="ECO:0000256" key="5">
    <source>
        <dbReference type="ARBA" id="ARBA00022490"/>
    </source>
</evidence>
<comment type="subcellular location">
    <subcellularLocation>
        <location evidence="2">Cytoplasm</location>
    </subcellularLocation>
    <subcellularLocation>
        <location evidence="1">Vacuole lumen</location>
    </subcellularLocation>
</comment>
<evidence type="ECO:0000256" key="6">
    <source>
        <dbReference type="ARBA" id="ARBA00022554"/>
    </source>
</evidence>
<dbReference type="KEGG" id="ndi:NDAI_0E02140"/>
<dbReference type="GO" id="GO:0033897">
    <property type="term" value="F:ribonuclease T2 activity"/>
    <property type="evidence" value="ECO:0007669"/>
    <property type="project" value="UniProtKB-EC"/>
</dbReference>
<reference evidence="19 20" key="1">
    <citation type="journal article" date="2011" name="Proc. Natl. Acad. Sci. U.S.A.">
        <title>Evolutionary erosion of yeast sex chromosomes by mating-type switching accidents.</title>
        <authorList>
            <person name="Gordon J.L."/>
            <person name="Armisen D."/>
            <person name="Proux-Wera E."/>
            <person name="Oheigeartaigh S.S."/>
            <person name="Byrne K.P."/>
            <person name="Wolfe K.H."/>
        </authorList>
    </citation>
    <scope>NUCLEOTIDE SEQUENCE [LARGE SCALE GENOMIC DNA]</scope>
    <source>
        <strain evidence="20">ATCC 10597 / BCRC 20456 / CBS 421 / NBRC 0211 / NRRL Y-12639</strain>
    </source>
</reference>
<dbReference type="InterPro" id="IPR036430">
    <property type="entry name" value="RNase_T2-like_sf"/>
</dbReference>
<dbReference type="HOGENOM" id="CLU_037966_0_1_1"/>
<feature type="active site" evidence="16">
    <location>
        <position position="165"/>
    </location>
</feature>
<keyword evidence="11" id="KW-1015">Disulfide bond</keyword>
<sequence length="466" mass="54073">MRFWLDISIPYFSLLPNFQSDGQQQAVELTDPSIDRSIVQNQISCPVSPLTCENKTTIPDQCCFEYPGGIFLQSQFWNYKPRKRGMNETQLIEQLGPLDSFTVHGLWPDDCFGSYEQFCDSKLFIDDVYHLLKGFGAGEGQKLLNKLELLWKSNNGDHESLWIHEFNKHGSCIRNIRPECYERWDHDGDGSTKVNFRGQSQSLYAKKGVFDYFNITFNLFEKINTFEFLEKHDIIPSVENRYSKSQIEKALKNEFQNRDVFINCDSNNVLNEVWYYHLLNGTILNKDFIPIDSIRRLQFSKCKEEGIKFYPKGYLPSGDGDKGPSNPSKLRGIIKVDNLHENNDDDTRGFLIRDGKWMMKGTPANFEIIKSTFGNYNLKTRHGYCTVDEGKSNELTCHQKNVKYASQFDFEKDEKTGLNYIGYSGLYDWGAVSKPSGRVRKPIFLYNDKDEGTDLKMKFKLRFVET</sequence>
<dbReference type="GO" id="GO:0006915">
    <property type="term" value="P:apoptotic process"/>
    <property type="evidence" value="ECO:0007669"/>
    <property type="project" value="EnsemblFungi"/>
</dbReference>
<gene>
    <name evidence="19" type="primary">NDAI0E02140</name>
    <name evidence="19" type="ordered locus">NDAI_0E02140</name>
</gene>
<keyword evidence="20" id="KW-1185">Reference proteome</keyword>
<keyword evidence="9" id="KW-0255">Endonuclease</keyword>
<name>G0WBB1_NAUDC</name>
<dbReference type="GO" id="GO:0006402">
    <property type="term" value="P:mRNA catabolic process"/>
    <property type="evidence" value="ECO:0007669"/>
    <property type="project" value="EnsemblFungi"/>
</dbReference>
<dbReference type="STRING" id="1071378.G0WBB1"/>
<keyword evidence="13" id="KW-0456">Lyase</keyword>
<dbReference type="GeneID" id="11498921"/>
<keyword evidence="6" id="KW-0926">Vacuole</keyword>
<dbReference type="GO" id="GO:0000902">
    <property type="term" value="P:cell morphogenesis"/>
    <property type="evidence" value="ECO:0007669"/>
    <property type="project" value="EnsemblFungi"/>
</dbReference>
<dbReference type="GO" id="GO:0016787">
    <property type="term" value="F:hydrolase activity"/>
    <property type="evidence" value="ECO:0007669"/>
    <property type="project" value="UniProtKB-KW"/>
</dbReference>
<evidence type="ECO:0000256" key="12">
    <source>
        <dbReference type="ARBA" id="ARBA00023180"/>
    </source>
</evidence>
<dbReference type="PROSITE" id="PS00530">
    <property type="entry name" value="RNASE_T2_1"/>
    <property type="match status" value="1"/>
</dbReference>
<evidence type="ECO:0000256" key="3">
    <source>
        <dbReference type="ARBA" id="ARBA00007469"/>
    </source>
</evidence>
<keyword evidence="5" id="KW-0963">Cytoplasm</keyword>
<proteinExistence type="inferred from homology"/>
<evidence type="ECO:0000256" key="8">
    <source>
        <dbReference type="ARBA" id="ARBA00022729"/>
    </source>
</evidence>
<comment type="function">
    <text evidence="14">Rnase which modulates cell survival under stress conditions. Released from the vacuole to the cytoplasm during stress to promote tRNA and rRNA cleavage and to activate separately a downstream pathway that promotes cell death. Involved in cell size, vacuolar morphology and growth at high temperatures and high salt concentration.</text>
</comment>
<keyword evidence="8" id="KW-0732">Signal</keyword>
<evidence type="ECO:0000256" key="10">
    <source>
        <dbReference type="ARBA" id="ARBA00022801"/>
    </source>
</evidence>
<keyword evidence="12" id="KW-0325">Glycoprotein</keyword>
<feature type="domain" description="RNase T2-like C-terminal" evidence="18">
    <location>
        <begin position="337"/>
        <end position="458"/>
    </location>
</feature>
<dbReference type="EC" id="4.6.1.19" evidence="4"/>
<feature type="active site" evidence="16">
    <location>
        <position position="104"/>
    </location>
</feature>
<organism evidence="19 20">
    <name type="scientific">Naumovozyma dairenensis (strain ATCC 10597 / BCRC 20456 / CBS 421 / NBRC 0211 / NRRL Y-12639)</name>
    <name type="common">Saccharomyces dairenensis</name>
    <dbReference type="NCBI Taxonomy" id="1071378"/>
    <lineage>
        <taxon>Eukaryota</taxon>
        <taxon>Fungi</taxon>
        <taxon>Dikarya</taxon>
        <taxon>Ascomycota</taxon>
        <taxon>Saccharomycotina</taxon>
        <taxon>Saccharomycetes</taxon>
        <taxon>Saccharomycetales</taxon>
        <taxon>Saccharomycetaceae</taxon>
        <taxon>Naumovozyma</taxon>
    </lineage>
</organism>
<dbReference type="GO" id="GO:0005829">
    <property type="term" value="C:cytosol"/>
    <property type="evidence" value="ECO:0007669"/>
    <property type="project" value="EnsemblFungi"/>
</dbReference>
<evidence type="ECO:0000256" key="16">
    <source>
        <dbReference type="PIRSR" id="PIRSR633697-1"/>
    </source>
</evidence>
<dbReference type="InterPro" id="IPR018188">
    <property type="entry name" value="RNase_T2_His_AS_1"/>
</dbReference>
<dbReference type="RefSeq" id="XP_003670274.1">
    <property type="nucleotide sequence ID" value="XM_003670226.1"/>
</dbReference>
<dbReference type="PANTHER" id="PTHR11240:SF22">
    <property type="entry name" value="RIBONUCLEASE T2"/>
    <property type="match status" value="1"/>
</dbReference>
<evidence type="ECO:0000256" key="11">
    <source>
        <dbReference type="ARBA" id="ARBA00023157"/>
    </source>
</evidence>
<evidence type="ECO:0000256" key="2">
    <source>
        <dbReference type="ARBA" id="ARBA00004496"/>
    </source>
</evidence>
<dbReference type="Gene3D" id="3.90.730.10">
    <property type="entry name" value="Ribonuclease T2-like"/>
    <property type="match status" value="1"/>
</dbReference>
<dbReference type="CDD" id="cd01061">
    <property type="entry name" value="RNase_T2_euk"/>
    <property type="match status" value="1"/>
</dbReference>
<evidence type="ECO:0000256" key="14">
    <source>
        <dbReference type="ARBA" id="ARBA00025494"/>
    </source>
</evidence>
<keyword evidence="10" id="KW-0378">Hydrolase</keyword>
<dbReference type="InterPro" id="IPR001568">
    <property type="entry name" value="RNase_T2-like"/>
</dbReference>
<dbReference type="GO" id="GO:0000324">
    <property type="term" value="C:fungal-type vacuole"/>
    <property type="evidence" value="ECO:0007669"/>
    <property type="project" value="EnsemblFungi"/>
</dbReference>
<dbReference type="Pfam" id="PF25488">
    <property type="entry name" value="RNaseT2L_C"/>
    <property type="match status" value="1"/>
</dbReference>
<evidence type="ECO:0000256" key="7">
    <source>
        <dbReference type="ARBA" id="ARBA00022722"/>
    </source>
</evidence>
<feature type="active site" evidence="16">
    <location>
        <position position="169"/>
    </location>
</feature>
<dbReference type="OrthoDB" id="435754at2759"/>
<dbReference type="EMBL" id="HE580271">
    <property type="protein sequence ID" value="CCD25031.1"/>
    <property type="molecule type" value="Genomic_DNA"/>
</dbReference>
<dbReference type="PANTHER" id="PTHR11240">
    <property type="entry name" value="RIBONUCLEASE T2"/>
    <property type="match status" value="1"/>
</dbReference>
<dbReference type="InterPro" id="IPR057328">
    <property type="entry name" value="RNaseT2L_C"/>
</dbReference>
<dbReference type="eggNOG" id="KOG1642">
    <property type="taxonomic scope" value="Eukaryota"/>
</dbReference>
<dbReference type="Pfam" id="PF00445">
    <property type="entry name" value="Ribonuclease_T2"/>
    <property type="match status" value="1"/>
</dbReference>
<evidence type="ECO:0000256" key="13">
    <source>
        <dbReference type="ARBA" id="ARBA00023239"/>
    </source>
</evidence>
<dbReference type="PROSITE" id="PS00531">
    <property type="entry name" value="RNASE_T2_2"/>
    <property type="match status" value="1"/>
</dbReference>
<evidence type="ECO:0000256" key="4">
    <source>
        <dbReference type="ARBA" id="ARBA00012571"/>
    </source>
</evidence>
<evidence type="ECO:0000256" key="17">
    <source>
        <dbReference type="RuleBase" id="RU004328"/>
    </source>
</evidence>
<dbReference type="AlphaFoldDB" id="G0WBB1"/>
<evidence type="ECO:0000256" key="15">
    <source>
        <dbReference type="ARBA" id="ARBA00071169"/>
    </source>
</evidence>
<dbReference type="Proteomes" id="UP000000689">
    <property type="component" value="Chromosome 5"/>
</dbReference>
<dbReference type="GO" id="GO:0005576">
    <property type="term" value="C:extracellular region"/>
    <property type="evidence" value="ECO:0007669"/>
    <property type="project" value="EnsemblFungi"/>
</dbReference>
<keyword evidence="7" id="KW-0540">Nuclease</keyword>
<dbReference type="InterPro" id="IPR033130">
    <property type="entry name" value="RNase_T2_His_AS_2"/>
</dbReference>
<evidence type="ECO:0000313" key="19">
    <source>
        <dbReference type="EMBL" id="CCD25031.1"/>
    </source>
</evidence>
<dbReference type="OMA" id="HESLWIH"/>
<dbReference type="GO" id="GO:0005775">
    <property type="term" value="C:vacuolar lumen"/>
    <property type="evidence" value="ECO:0007669"/>
    <property type="project" value="UniProtKB-SubCell"/>
</dbReference>
<dbReference type="GO" id="GO:0003723">
    <property type="term" value="F:RNA binding"/>
    <property type="evidence" value="ECO:0007669"/>
    <property type="project" value="InterPro"/>
</dbReference>
<evidence type="ECO:0000256" key="9">
    <source>
        <dbReference type="ARBA" id="ARBA00022759"/>
    </source>
</evidence>
<evidence type="ECO:0000256" key="1">
    <source>
        <dbReference type="ARBA" id="ARBA00004410"/>
    </source>
</evidence>
<accession>G0WBB1</accession>
<evidence type="ECO:0000259" key="18">
    <source>
        <dbReference type="Pfam" id="PF25488"/>
    </source>
</evidence>
<evidence type="ECO:0000313" key="20">
    <source>
        <dbReference type="Proteomes" id="UP000000689"/>
    </source>
</evidence>
<dbReference type="SUPFAM" id="SSF55895">
    <property type="entry name" value="Ribonuclease Rh-like"/>
    <property type="match status" value="1"/>
</dbReference>
<comment type="similarity">
    <text evidence="3 17">Belongs to the RNase T2 family.</text>
</comment>
<protein>
    <recommendedName>
        <fullName evidence="15">Ribonuclease T2-like</fullName>
        <ecNumber evidence="4">4.6.1.19</ecNumber>
    </recommendedName>
</protein>